<proteinExistence type="predicted"/>
<sequence length="9" mass="1130">MDDYVFPIM</sequence>
<keyword evidence="2" id="KW-1185">Reference proteome</keyword>
<feature type="non-terminal residue" evidence="1">
    <location>
        <position position="9"/>
    </location>
</feature>
<protein>
    <submittedName>
        <fullName evidence="1">Uncharacterized protein</fullName>
    </submittedName>
</protein>
<gene>
    <name evidence="1" type="ORF">CISIN_1g0421212mg</name>
</gene>
<name>A0A067E4I4_CITSI</name>
<accession>A0A067E4I4</accession>
<reference evidence="1 2" key="1">
    <citation type="submission" date="2014-04" db="EMBL/GenBank/DDBJ databases">
        <authorList>
            <consortium name="International Citrus Genome Consortium"/>
            <person name="Gmitter F."/>
            <person name="Chen C."/>
            <person name="Farmerie W."/>
            <person name="Harkins T."/>
            <person name="Desany B."/>
            <person name="Mohiuddin M."/>
            <person name="Kodira C."/>
            <person name="Borodovsky M."/>
            <person name="Lomsadze A."/>
            <person name="Burns P."/>
            <person name="Jenkins J."/>
            <person name="Prochnik S."/>
            <person name="Shu S."/>
            <person name="Chapman J."/>
            <person name="Pitluck S."/>
            <person name="Schmutz J."/>
            <person name="Rokhsar D."/>
        </authorList>
    </citation>
    <scope>NUCLEOTIDE SEQUENCE</scope>
</reference>
<dbReference type="EMBL" id="KK785225">
    <property type="protein sequence ID" value="KDO46147.1"/>
    <property type="molecule type" value="Genomic_DNA"/>
</dbReference>
<evidence type="ECO:0000313" key="1">
    <source>
        <dbReference type="EMBL" id="KDO46147.1"/>
    </source>
</evidence>
<dbReference type="Proteomes" id="UP000027120">
    <property type="component" value="Unassembled WGS sequence"/>
</dbReference>
<evidence type="ECO:0000313" key="2">
    <source>
        <dbReference type="Proteomes" id="UP000027120"/>
    </source>
</evidence>
<organism evidence="1 2">
    <name type="scientific">Citrus sinensis</name>
    <name type="common">Sweet orange</name>
    <name type="synonym">Citrus aurantium var. sinensis</name>
    <dbReference type="NCBI Taxonomy" id="2711"/>
    <lineage>
        <taxon>Eukaryota</taxon>
        <taxon>Viridiplantae</taxon>
        <taxon>Streptophyta</taxon>
        <taxon>Embryophyta</taxon>
        <taxon>Tracheophyta</taxon>
        <taxon>Spermatophyta</taxon>
        <taxon>Magnoliopsida</taxon>
        <taxon>eudicotyledons</taxon>
        <taxon>Gunneridae</taxon>
        <taxon>Pentapetalae</taxon>
        <taxon>rosids</taxon>
        <taxon>malvids</taxon>
        <taxon>Sapindales</taxon>
        <taxon>Rutaceae</taxon>
        <taxon>Aurantioideae</taxon>
        <taxon>Citrus</taxon>
    </lineage>
</organism>